<organism evidence="2 3">
    <name type="scientific">Bhargavaea beijingensis</name>
    <dbReference type="NCBI Taxonomy" id="426756"/>
    <lineage>
        <taxon>Bacteria</taxon>
        <taxon>Bacillati</taxon>
        <taxon>Bacillota</taxon>
        <taxon>Bacilli</taxon>
        <taxon>Bacillales</taxon>
        <taxon>Caryophanaceae</taxon>
        <taxon>Bhargavaea</taxon>
    </lineage>
</organism>
<keyword evidence="1" id="KW-0175">Coiled coil</keyword>
<protein>
    <submittedName>
        <fullName evidence="2">DUF3987 domain-containing protein</fullName>
    </submittedName>
</protein>
<dbReference type="RefSeq" id="WP_125904078.1">
    <property type="nucleotide sequence ID" value="NZ_RWGW01000013.1"/>
</dbReference>
<dbReference type="EMBL" id="RWGW01000013">
    <property type="protein sequence ID" value="RSK30974.1"/>
    <property type="molecule type" value="Genomic_DNA"/>
</dbReference>
<name>A0ABX9ZCC0_9BACL</name>
<accession>A0ABX9ZCC0</accession>
<sequence>MVNYMDRLKPEYQEQQQEEIGTFTSPPIPFNAIQLPPFPTRKLTPWVREAVQDISRFTQTPEDAAGGFSFATAGAALQKKVRTEARPGWMETPNVYLMIGMGPGNRKSSIAKSMTEPINIYERNEVERVAPIMRREAAELKAKQRRLETLNAQYAKKGDKESLDQIMTLDYEIGETTISTPERINTNDVTPEKLARLLSENGEKMAILSADGGGTFMSMGGRYDKSNAYSSMDLYLHGHPGDLVIIDRVSGASIKLEEPLLDIGLFVQPENLQNPPAAFKERGLIARFMFFLPNSFVGYRDINPPPRDEEIRARYIRNMIRILEYKGPEIVFKLSPDAWKLHLADTNLNEIERRPGGSLHSILEWANKLDGLLIRLATQLHALDHAETFPAVPEMIPGETMARAIAFKDYLIAHAKKAHGMMNDSSGDSLAEYVMEKIATHKDLKGKETLSRRDIHQVVKEKNGLKMADFVPVLDQLEDMNYLTHDRHGKSKKVYINPLFVQEPDKYIELKDAAAKTAAENLSTTHMRDSRGIEGKAQLTEITTAPTVPDHLRVRGVKSNESIHIDDETGKGTIL</sequence>
<evidence type="ECO:0000256" key="1">
    <source>
        <dbReference type="SAM" id="Coils"/>
    </source>
</evidence>
<dbReference type="Pfam" id="PF13148">
    <property type="entry name" value="DUF3987"/>
    <property type="match status" value="1"/>
</dbReference>
<evidence type="ECO:0000313" key="3">
    <source>
        <dbReference type="Proteomes" id="UP000272481"/>
    </source>
</evidence>
<keyword evidence="3" id="KW-1185">Reference proteome</keyword>
<evidence type="ECO:0000313" key="2">
    <source>
        <dbReference type="EMBL" id="RSK30974.1"/>
    </source>
</evidence>
<feature type="coiled-coil region" evidence="1">
    <location>
        <begin position="133"/>
        <end position="160"/>
    </location>
</feature>
<reference evidence="2 3" key="1">
    <citation type="submission" date="2018-12" db="EMBL/GenBank/DDBJ databases">
        <title>Comparitive functional genomics of dry heat resistant strains isolated from the viking spacecraft.</title>
        <authorList>
            <person name="Seuylemezian A."/>
            <person name="Vaishampayan P."/>
        </authorList>
    </citation>
    <scope>NUCLEOTIDE SEQUENCE [LARGE SCALE GENOMIC DNA]</scope>
    <source>
        <strain evidence="2 3">M6-11</strain>
    </source>
</reference>
<dbReference type="InterPro" id="IPR025048">
    <property type="entry name" value="DUF3987"/>
</dbReference>
<comment type="caution">
    <text evidence="2">The sequence shown here is derived from an EMBL/GenBank/DDBJ whole genome shotgun (WGS) entry which is preliminary data.</text>
</comment>
<gene>
    <name evidence="2" type="ORF">EJA12_09665</name>
</gene>
<proteinExistence type="predicted"/>
<dbReference type="Proteomes" id="UP000272481">
    <property type="component" value="Unassembled WGS sequence"/>
</dbReference>